<gene>
    <name evidence="1" type="ORF">RMQ66_10615</name>
</gene>
<organism evidence="1">
    <name type="scientific">Arcobacter sp. AZ-2023</name>
    <dbReference type="NCBI Taxonomy" id="3074453"/>
    <lineage>
        <taxon>Bacteria</taxon>
        <taxon>Pseudomonadati</taxon>
        <taxon>Campylobacterota</taxon>
        <taxon>Epsilonproteobacteria</taxon>
        <taxon>Campylobacterales</taxon>
        <taxon>Arcobacteraceae</taxon>
        <taxon>Arcobacter</taxon>
    </lineage>
</organism>
<evidence type="ECO:0000313" key="1">
    <source>
        <dbReference type="EMBL" id="WNL36124.1"/>
    </source>
</evidence>
<reference evidence="1" key="1">
    <citation type="submission" date="2023-09" db="EMBL/GenBank/DDBJ databases">
        <title>Arcobacter tbilisiensis sp. nov. isolated from chicken meat in Tbilisi, Georgia.</title>
        <authorList>
            <person name="Matthias R."/>
            <person name="Zautner A.E."/>
        </authorList>
    </citation>
    <scope>NUCLEOTIDE SEQUENCE</scope>
    <source>
        <strain evidence="1">LEO 65</strain>
    </source>
</reference>
<sequence>MNDNQNELLQKAIAELKNSPTVDIKGKSYTQVSTRINLFRKYFPMASIETLITYNDDIRVIIQTKISLNDKVIATGYAEEVRGDGNYINQTSAVENCETSSIGRALSNLGLGGSEYASSFEVTNAIAKQEQIKQTTNQQNYKPQYQNQNDFSTLVNAGLQVIDNGDLLVVSGDGIFEKKNIIKNAGFRWNGQNKTWYMQKREAA</sequence>
<name>A0AA96IMJ6_9BACT</name>
<dbReference type="EMBL" id="CP134842">
    <property type="protein sequence ID" value="WNL36124.1"/>
    <property type="molecule type" value="Genomic_DNA"/>
</dbReference>
<accession>A0AA96IMJ6</accession>
<proteinExistence type="predicted"/>
<dbReference type="AlphaFoldDB" id="A0AA96IMJ6"/>
<protein>
    <submittedName>
        <fullName evidence="1">Uncharacterized protein</fullName>
    </submittedName>
</protein>